<evidence type="ECO:0000313" key="2">
    <source>
        <dbReference type="EMBL" id="MFC3580498.1"/>
    </source>
</evidence>
<keyword evidence="3" id="KW-1185">Reference proteome</keyword>
<feature type="transmembrane region" description="Helical" evidence="1">
    <location>
        <begin position="97"/>
        <end position="119"/>
    </location>
</feature>
<reference evidence="3" key="1">
    <citation type="journal article" date="2019" name="Int. J. Syst. Evol. Microbiol.">
        <title>The Global Catalogue of Microorganisms (GCM) 10K type strain sequencing project: providing services to taxonomists for standard genome sequencing and annotation.</title>
        <authorList>
            <consortium name="The Broad Institute Genomics Platform"/>
            <consortium name="The Broad Institute Genome Sequencing Center for Infectious Disease"/>
            <person name="Wu L."/>
            <person name="Ma J."/>
        </authorList>
    </citation>
    <scope>NUCLEOTIDE SEQUENCE [LARGE SCALE GENOMIC DNA]</scope>
    <source>
        <strain evidence="3">KCTC 42739</strain>
    </source>
</reference>
<gene>
    <name evidence="2" type="ORF">ACFONA_10020</name>
</gene>
<evidence type="ECO:0000313" key="3">
    <source>
        <dbReference type="Proteomes" id="UP001595713"/>
    </source>
</evidence>
<feature type="transmembrane region" description="Helical" evidence="1">
    <location>
        <begin position="227"/>
        <end position="251"/>
    </location>
</feature>
<accession>A0ABV7SVI3</accession>
<comment type="caution">
    <text evidence="2">The sequence shown here is derived from an EMBL/GenBank/DDBJ whole genome shotgun (WGS) entry which is preliminary data.</text>
</comment>
<sequence>MSLRASQVTAVLVVGIIGVLIPGLQPQLLGALALEGKLSAAALGGLATAELLAMGIAAGAAGFVLPAGRLRAIAAIAAIATGAVDLATPHVSGSAMFALRVAAGLGEGVLIWIAIGFIVRTTRPDRWSGIYLALQTLAQFALASVIGLYAAGSLGGFTALGVVTVAAAAVVPWMPDGYATTVSEGASQMPPRRGLIALLGVLLYLAFIVALWVYVEPLALQRGVPIAQVHLIAPLSLAMQVLGAGAATLLAGRLPPRATLVAVGMVNLALLVAMVAGPPSLFIAASAAFGFLWLFALPFQVPLVIAADPGRRAALLIGGAQLVGSSLGPLLASGLVEDGNVAPVAWFGAACLGVGVAALLGAGSTRAAR</sequence>
<keyword evidence="1" id="KW-1133">Transmembrane helix</keyword>
<evidence type="ECO:0008006" key="4">
    <source>
        <dbReference type="Google" id="ProtNLM"/>
    </source>
</evidence>
<feature type="transmembrane region" description="Helical" evidence="1">
    <location>
        <begin position="195"/>
        <end position="215"/>
    </location>
</feature>
<keyword evidence="1" id="KW-0472">Membrane</keyword>
<dbReference type="InterPro" id="IPR036259">
    <property type="entry name" value="MFS_trans_sf"/>
</dbReference>
<proteinExistence type="predicted"/>
<feature type="transmembrane region" description="Helical" evidence="1">
    <location>
        <begin position="313"/>
        <end position="332"/>
    </location>
</feature>
<evidence type="ECO:0000256" key="1">
    <source>
        <dbReference type="SAM" id="Phobius"/>
    </source>
</evidence>
<feature type="transmembrane region" description="Helical" evidence="1">
    <location>
        <begin position="157"/>
        <end position="174"/>
    </location>
</feature>
<dbReference type="SUPFAM" id="SSF103473">
    <property type="entry name" value="MFS general substrate transporter"/>
    <property type="match status" value="1"/>
</dbReference>
<dbReference type="RefSeq" id="WP_261294925.1">
    <property type="nucleotide sequence ID" value="NZ_JANQBK010000011.1"/>
</dbReference>
<feature type="transmembrane region" description="Helical" evidence="1">
    <location>
        <begin position="344"/>
        <end position="363"/>
    </location>
</feature>
<dbReference type="Proteomes" id="UP001595713">
    <property type="component" value="Unassembled WGS sequence"/>
</dbReference>
<feature type="transmembrane region" description="Helical" evidence="1">
    <location>
        <begin position="258"/>
        <end position="276"/>
    </location>
</feature>
<feature type="transmembrane region" description="Helical" evidence="1">
    <location>
        <begin position="282"/>
        <end position="306"/>
    </location>
</feature>
<dbReference type="EMBL" id="JBHRXP010000004">
    <property type="protein sequence ID" value="MFC3580498.1"/>
    <property type="molecule type" value="Genomic_DNA"/>
</dbReference>
<protein>
    <recommendedName>
        <fullName evidence="4">MFS transporter</fullName>
    </recommendedName>
</protein>
<feature type="transmembrane region" description="Helical" evidence="1">
    <location>
        <begin position="43"/>
        <end position="65"/>
    </location>
</feature>
<organism evidence="2 3">
    <name type="scientific">Sphingomonas hylomeconis</name>
    <dbReference type="NCBI Taxonomy" id="1395958"/>
    <lineage>
        <taxon>Bacteria</taxon>
        <taxon>Pseudomonadati</taxon>
        <taxon>Pseudomonadota</taxon>
        <taxon>Alphaproteobacteria</taxon>
        <taxon>Sphingomonadales</taxon>
        <taxon>Sphingomonadaceae</taxon>
        <taxon>Sphingomonas</taxon>
    </lineage>
</organism>
<keyword evidence="1" id="KW-0812">Transmembrane</keyword>
<feature type="transmembrane region" description="Helical" evidence="1">
    <location>
        <begin position="72"/>
        <end position="91"/>
    </location>
</feature>
<name>A0ABV7SVI3_9SPHN</name>
<feature type="transmembrane region" description="Helical" evidence="1">
    <location>
        <begin position="131"/>
        <end position="151"/>
    </location>
</feature>